<keyword evidence="7" id="KW-1185">Reference proteome</keyword>
<dbReference type="RefSeq" id="WP_133639881.1">
    <property type="nucleotide sequence ID" value="NZ_SNZV01000003.1"/>
</dbReference>
<dbReference type="AlphaFoldDB" id="A0A4R7D351"/>
<dbReference type="InterPro" id="IPR041700">
    <property type="entry name" value="OMP_b-brl_3"/>
</dbReference>
<evidence type="ECO:0000313" key="7">
    <source>
        <dbReference type="Proteomes" id="UP000294752"/>
    </source>
</evidence>
<evidence type="ECO:0000256" key="2">
    <source>
        <dbReference type="ARBA" id="ARBA00023136"/>
    </source>
</evidence>
<accession>A0A4R7D351</accession>
<reference evidence="6 7" key="1">
    <citation type="submission" date="2019-03" db="EMBL/GenBank/DDBJ databases">
        <title>Genomic Encyclopedia of Type Strains, Phase III (KMG-III): the genomes of soil and plant-associated and newly described type strains.</title>
        <authorList>
            <person name="Whitman W."/>
        </authorList>
    </citation>
    <scope>NUCLEOTIDE SEQUENCE [LARGE SCALE GENOMIC DNA]</scope>
    <source>
        <strain evidence="6 7">CGMCC 1.12801</strain>
    </source>
</reference>
<evidence type="ECO:0000259" key="4">
    <source>
        <dbReference type="Pfam" id="PF07715"/>
    </source>
</evidence>
<dbReference type="GO" id="GO:0009279">
    <property type="term" value="C:cell outer membrane"/>
    <property type="evidence" value="ECO:0007669"/>
    <property type="project" value="UniProtKB-SubCell"/>
</dbReference>
<dbReference type="InterPro" id="IPR037066">
    <property type="entry name" value="Plug_dom_sf"/>
</dbReference>
<dbReference type="EMBL" id="SNZV01000003">
    <property type="protein sequence ID" value="TDS14857.1"/>
    <property type="molecule type" value="Genomic_DNA"/>
</dbReference>
<evidence type="ECO:0000313" key="6">
    <source>
        <dbReference type="EMBL" id="TDS14857.1"/>
    </source>
</evidence>
<dbReference type="InterPro" id="IPR008969">
    <property type="entry name" value="CarboxyPept-like_regulatory"/>
</dbReference>
<comment type="caution">
    <text evidence="6">The sequence shown here is derived from an EMBL/GenBank/DDBJ whole genome shotgun (WGS) entry which is preliminary data.</text>
</comment>
<dbReference type="InterPro" id="IPR036942">
    <property type="entry name" value="Beta-barrel_TonB_sf"/>
</dbReference>
<dbReference type="Pfam" id="PF13715">
    <property type="entry name" value="CarbopepD_reg_2"/>
    <property type="match status" value="1"/>
</dbReference>
<gene>
    <name evidence="6" type="ORF">B0I21_103357</name>
</gene>
<keyword evidence="6" id="KW-0675">Receptor</keyword>
<keyword evidence="3" id="KW-0998">Cell outer membrane</keyword>
<keyword evidence="2" id="KW-0472">Membrane</keyword>
<evidence type="ECO:0000256" key="3">
    <source>
        <dbReference type="ARBA" id="ARBA00023237"/>
    </source>
</evidence>
<protein>
    <submittedName>
        <fullName evidence="6">Outer membrane receptor protein involved in Fe transport</fullName>
    </submittedName>
</protein>
<feature type="domain" description="TonB-dependent receptor plug" evidence="4">
    <location>
        <begin position="144"/>
        <end position="219"/>
    </location>
</feature>
<dbReference type="Pfam" id="PF07715">
    <property type="entry name" value="Plug"/>
    <property type="match status" value="1"/>
</dbReference>
<dbReference type="SUPFAM" id="SSF49464">
    <property type="entry name" value="Carboxypeptidase regulatory domain-like"/>
    <property type="match status" value="1"/>
</dbReference>
<dbReference type="Proteomes" id="UP000294752">
    <property type="component" value="Unassembled WGS sequence"/>
</dbReference>
<dbReference type="Gene3D" id="2.60.40.1120">
    <property type="entry name" value="Carboxypeptidase-like, regulatory domain"/>
    <property type="match status" value="1"/>
</dbReference>
<evidence type="ECO:0000259" key="5">
    <source>
        <dbReference type="Pfam" id="PF14905"/>
    </source>
</evidence>
<dbReference type="SUPFAM" id="SSF56935">
    <property type="entry name" value="Porins"/>
    <property type="match status" value="1"/>
</dbReference>
<evidence type="ECO:0000256" key="1">
    <source>
        <dbReference type="ARBA" id="ARBA00004442"/>
    </source>
</evidence>
<proteinExistence type="predicted"/>
<sequence>MKRLLALFFIFLVTEKCSLAQESRVRGKVLSLHAQDIAFASVRLSAEAPTAGRQDLGMVSNESGEFTFDKVPNGAYVLQISMVGYKPLERSLQILKDTILQDLYLELEGTLLEEITVTHKKPLVSRLVDRYVLNVGESILSSGRSTFELLKYAPGVMVKGSQISINGNTSTKVMVNGRLLRLSGDQLQNYLATLRSEDIASIEVVPNPGAEYEAEGSGGLLDIKLKKGTKSGWNGTIGLGATTPIWPSYNGNTQLNYGGEKLQAYGSYNYTQREADATFGDRRFADQSTYQTDSETAYKNRAHNVRLGTNYAINDAHTVGLEYNGSFNDAKSQTQSSAVLNDLRNNRFNTISGDFNTDNRNRFNNVSFNYDWKMDTLGTTLIFIGDYTSLSRTSGANFLSRYTDQGNNFLFDSLYRNAIPTDIENYNVSADFAKKIGGRGQLKAGLKYTKTNTVNDVLYEYWDNDGYVKDEERSNTFDYQEEIFAAYGQYGFSLDKFAFQAGLRVEKTRSEGNSVGLSTFNRDYLGLFPSMYVKYDLHQNHSLALRYNRRLERPTFNILNPFEWRTDDYTYVLGNPGLKPQYTNAINLSYQLYKQYDLTFFTSLLDGTFGSLLSDEPSNGLISRYRWQNLDRGYMYGVNIFAPITVTKWWSMTNNALVYRHQLEYAGLRNNRTIFEGKSTQLFNFKNDLTIELSGYYQSRYIIANLVYVPNYSVDFAISKAFFNKKLQVRGLITDIFNNDRMDYNSVTENLQLQAYQKYLTRRFSVNLIYNFSLGKKVNVKKVQSGNTTERNRMN</sequence>
<dbReference type="OrthoDB" id="606851at2"/>
<dbReference type="Gene3D" id="2.40.170.20">
    <property type="entry name" value="TonB-dependent receptor, beta-barrel domain"/>
    <property type="match status" value="1"/>
</dbReference>
<feature type="domain" description="Outer membrane protein beta-barrel" evidence="5">
    <location>
        <begin position="372"/>
        <end position="770"/>
    </location>
</feature>
<name>A0A4R7D351_9SPHI</name>
<organism evidence="6 7">
    <name type="scientific">Sphingobacterium paludis</name>
    <dbReference type="NCBI Taxonomy" id="1476465"/>
    <lineage>
        <taxon>Bacteria</taxon>
        <taxon>Pseudomonadati</taxon>
        <taxon>Bacteroidota</taxon>
        <taxon>Sphingobacteriia</taxon>
        <taxon>Sphingobacteriales</taxon>
        <taxon>Sphingobacteriaceae</taxon>
        <taxon>Sphingobacterium</taxon>
    </lineage>
</organism>
<dbReference type="Pfam" id="PF14905">
    <property type="entry name" value="OMP_b-brl_3"/>
    <property type="match status" value="1"/>
</dbReference>
<dbReference type="InterPro" id="IPR012910">
    <property type="entry name" value="Plug_dom"/>
</dbReference>
<dbReference type="PANTHER" id="PTHR40980:SF4">
    <property type="entry name" value="TONB-DEPENDENT RECEPTOR-LIKE BETA-BARREL DOMAIN-CONTAINING PROTEIN"/>
    <property type="match status" value="1"/>
</dbReference>
<dbReference type="PANTHER" id="PTHR40980">
    <property type="entry name" value="PLUG DOMAIN-CONTAINING PROTEIN"/>
    <property type="match status" value="1"/>
</dbReference>
<dbReference type="Gene3D" id="2.170.130.10">
    <property type="entry name" value="TonB-dependent receptor, plug domain"/>
    <property type="match status" value="1"/>
</dbReference>
<comment type="subcellular location">
    <subcellularLocation>
        <location evidence="1">Cell outer membrane</location>
    </subcellularLocation>
</comment>